<dbReference type="InterPro" id="IPR006047">
    <property type="entry name" value="GH13_cat_dom"/>
</dbReference>
<evidence type="ECO:0000256" key="14">
    <source>
        <dbReference type="PIRNR" id="PIRNR006337"/>
    </source>
</evidence>
<dbReference type="Gene3D" id="2.60.40.10">
    <property type="entry name" value="Immunoglobulins"/>
    <property type="match status" value="1"/>
</dbReference>
<evidence type="ECO:0000313" key="19">
    <source>
        <dbReference type="EMBL" id="NYE83167.1"/>
    </source>
</evidence>
<dbReference type="EMBL" id="JACBYR010000001">
    <property type="protein sequence ID" value="NYE83167.1"/>
    <property type="molecule type" value="Genomic_DNA"/>
</dbReference>
<dbReference type="Proteomes" id="UP000542125">
    <property type="component" value="Unassembled WGS sequence"/>
</dbReference>
<dbReference type="InterPro" id="IPR012768">
    <property type="entry name" value="Trehalose_TreZ"/>
</dbReference>
<evidence type="ECO:0000256" key="13">
    <source>
        <dbReference type="NCBIfam" id="TIGR02402"/>
    </source>
</evidence>
<sequence>MTRPGQTRFAVWAPNAAAAVKVHLTPPQGEPMTLDMQADGQGGYVVEAPVGAGTRYRYQIGDDLKFPDPHSRLQAGDVHDDSVVVDPDAYAWRTTDWKGRPWSEVVLYELHPKAFGGFKGIQAALPKLAELGVTAVELMPIADFPGERNWGYDGVLPYAPDTAYGTPDDLKALVDAAHEQGLMIFLDVVYNHFGPDGNYLHAYASDFFREDLHTPWGPAIDFRRPQVRDFFTRNAMYWVNEYRFDGLRFDAVHAISEPDWLDEMAAAVRESVASDRHVHLVLEHDGNIASHLAKDFDAQWNDDGHHILHRIIAGETDGYYTDYADKPAEQLARCLSEGFIYQGQPSPHRDGELRGEPSGDLPPTAFVLFLQNHDQIGNRALGDRLITLAEKGAGMEALRAGVALCMLSPQIPMIFMGEEWGTRTPFLYFTSHNDELAEAVREGRRKEFAKFPAFADPAVRDNIPDPNAADTFEASVPPLTQSPGREGMLWWDYYRALLRLRREVLVPHLEGAVSIGAQAIGEVAVAARWRLANSQVYAMYVNFGPEAVDITPVVGGQLVFESATDTGRLAATGKLKAGATLVMLEDALEAIAQDSAA</sequence>
<protein>
    <recommendedName>
        <fullName evidence="5 13">Malto-oligosyltrehalose trehalohydrolase</fullName>
        <shortName evidence="14">MTHase</shortName>
        <ecNumber evidence="4 13">3.2.1.141</ecNumber>
    </recommendedName>
    <alternativeName>
        <fullName evidence="11 14">4-alpha-D-((1-&gt;4)-alpha-D-glucano)trehalose trehalohydrolase</fullName>
    </alternativeName>
    <alternativeName>
        <fullName evidence="10 14">Maltooligosyl trehalose trehalohydrolase</fullName>
    </alternativeName>
</protein>
<organism evidence="19 20">
    <name type="scientific">Pigmentiphaga litoralis</name>
    <dbReference type="NCBI Taxonomy" id="516702"/>
    <lineage>
        <taxon>Bacteria</taxon>
        <taxon>Pseudomonadati</taxon>
        <taxon>Pseudomonadota</taxon>
        <taxon>Betaproteobacteria</taxon>
        <taxon>Burkholderiales</taxon>
        <taxon>Alcaligenaceae</taxon>
        <taxon>Pigmentiphaga</taxon>
    </lineage>
</organism>
<evidence type="ECO:0000256" key="10">
    <source>
        <dbReference type="ARBA" id="ARBA00032057"/>
    </source>
</evidence>
<comment type="caution">
    <text evidence="19">The sequence shown here is derived from an EMBL/GenBank/DDBJ whole genome shotgun (WGS) entry which is preliminary data.</text>
</comment>
<dbReference type="Pfam" id="PF00128">
    <property type="entry name" value="Alpha-amylase"/>
    <property type="match status" value="1"/>
</dbReference>
<evidence type="ECO:0000256" key="11">
    <source>
        <dbReference type="ARBA" id="ARBA00033284"/>
    </source>
</evidence>
<dbReference type="InterPro" id="IPR013783">
    <property type="entry name" value="Ig-like_fold"/>
</dbReference>
<evidence type="ECO:0000256" key="6">
    <source>
        <dbReference type="ARBA" id="ARBA00022490"/>
    </source>
</evidence>
<feature type="binding site" evidence="16">
    <location>
        <begin position="248"/>
        <end position="253"/>
    </location>
    <ligand>
        <name>substrate</name>
    </ligand>
</feature>
<evidence type="ECO:0000256" key="15">
    <source>
        <dbReference type="PIRSR" id="PIRSR006337-1"/>
    </source>
</evidence>
<dbReference type="GO" id="GO:0005737">
    <property type="term" value="C:cytoplasm"/>
    <property type="evidence" value="ECO:0007669"/>
    <property type="project" value="UniProtKB-SubCell"/>
</dbReference>
<dbReference type="NCBIfam" id="TIGR02402">
    <property type="entry name" value="trehalose_TreZ"/>
    <property type="match status" value="1"/>
</dbReference>
<evidence type="ECO:0000256" key="16">
    <source>
        <dbReference type="PIRSR" id="PIRSR006337-2"/>
    </source>
</evidence>
<dbReference type="InterPro" id="IPR014756">
    <property type="entry name" value="Ig_E-set"/>
</dbReference>
<keyword evidence="9 14" id="KW-0326">Glycosidase</keyword>
<evidence type="ECO:0000256" key="8">
    <source>
        <dbReference type="ARBA" id="ARBA00023277"/>
    </source>
</evidence>
<feature type="binding site" evidence="16">
    <location>
        <begin position="373"/>
        <end position="378"/>
    </location>
    <ligand>
        <name>substrate</name>
    </ligand>
</feature>
<evidence type="ECO:0000256" key="9">
    <source>
        <dbReference type="ARBA" id="ARBA00023295"/>
    </source>
</evidence>
<dbReference type="SUPFAM" id="SSF51445">
    <property type="entry name" value="(Trans)glycosidases"/>
    <property type="match status" value="1"/>
</dbReference>
<dbReference type="Gene3D" id="1.10.10.760">
    <property type="entry name" value="E-set domains of sugar-utilizing enzymes"/>
    <property type="match status" value="1"/>
</dbReference>
<dbReference type="InterPro" id="IPR044901">
    <property type="entry name" value="Trehalose_TreZ_E-set_sf"/>
</dbReference>
<keyword evidence="20" id="KW-1185">Reference proteome</keyword>
<feature type="domain" description="Glycosyl hydrolase family 13 catalytic" evidence="18">
    <location>
        <begin position="109"/>
        <end position="501"/>
    </location>
</feature>
<dbReference type="AlphaFoldDB" id="A0A7Y9IU91"/>
<evidence type="ECO:0000259" key="18">
    <source>
        <dbReference type="SMART" id="SM00642"/>
    </source>
</evidence>
<evidence type="ECO:0000256" key="17">
    <source>
        <dbReference type="PIRSR" id="PIRSR006337-3"/>
    </source>
</evidence>
<keyword evidence="8" id="KW-0119">Carbohydrate metabolism</keyword>
<evidence type="ECO:0000256" key="1">
    <source>
        <dbReference type="ARBA" id="ARBA00004496"/>
    </source>
</evidence>
<comment type="pathway">
    <text evidence="2 14">Glycan biosynthesis; trehalose biosynthesis.</text>
</comment>
<evidence type="ECO:0000256" key="2">
    <source>
        <dbReference type="ARBA" id="ARBA00005199"/>
    </source>
</evidence>
<feature type="site" description="Transition state stabilizer" evidence="17">
    <location>
        <position position="374"/>
    </location>
</feature>
<evidence type="ECO:0000256" key="7">
    <source>
        <dbReference type="ARBA" id="ARBA00022801"/>
    </source>
</evidence>
<feature type="binding site" evidence="16">
    <location>
        <begin position="302"/>
        <end position="306"/>
    </location>
    <ligand>
        <name>substrate</name>
    </ligand>
</feature>
<dbReference type="Pfam" id="PF11941">
    <property type="entry name" value="DUF3459"/>
    <property type="match status" value="1"/>
</dbReference>
<dbReference type="GO" id="GO:0033942">
    <property type="term" value="F:4-alpha-D-(1-&gt;4)-alpha-D-glucanotrehalose trehalohydrolase activity"/>
    <property type="evidence" value="ECO:0007669"/>
    <property type="project" value="UniProtKB-EC"/>
</dbReference>
<evidence type="ECO:0000256" key="4">
    <source>
        <dbReference type="ARBA" id="ARBA00012268"/>
    </source>
</evidence>
<comment type="catalytic activity">
    <reaction evidence="12 14">
        <text>hydrolysis of (1-&gt;4)-alpha-D-glucosidic linkage in 4-alpha-D-[(1-&gt;4)-alpha-D-glucanosyl]n trehalose to yield trehalose and (1-&gt;4)-alpha-D-glucan.</text>
        <dbReference type="EC" id="3.2.1.141"/>
    </reaction>
</comment>
<dbReference type="InterPro" id="IPR022567">
    <property type="entry name" value="DUF3459"/>
</dbReference>
<evidence type="ECO:0000256" key="5">
    <source>
        <dbReference type="ARBA" id="ARBA00015938"/>
    </source>
</evidence>
<evidence type="ECO:0000313" key="20">
    <source>
        <dbReference type="Proteomes" id="UP000542125"/>
    </source>
</evidence>
<keyword evidence="6" id="KW-0963">Cytoplasm</keyword>
<dbReference type="Gene3D" id="3.20.20.80">
    <property type="entry name" value="Glycosidases"/>
    <property type="match status" value="1"/>
</dbReference>
<comment type="subcellular location">
    <subcellularLocation>
        <location evidence="1 15">Cytoplasm</location>
    </subcellularLocation>
</comment>
<comment type="similarity">
    <text evidence="3 14">Belongs to the glycosyl hydrolase 13 family.</text>
</comment>
<evidence type="ECO:0000256" key="3">
    <source>
        <dbReference type="ARBA" id="ARBA00008061"/>
    </source>
</evidence>
<dbReference type="SMART" id="SM00642">
    <property type="entry name" value="Aamy"/>
    <property type="match status" value="1"/>
</dbReference>
<name>A0A7Y9IU91_9BURK</name>
<dbReference type="SUPFAM" id="SSF81296">
    <property type="entry name" value="E set domains"/>
    <property type="match status" value="1"/>
</dbReference>
<reference evidence="19 20" key="1">
    <citation type="submission" date="2020-07" db="EMBL/GenBank/DDBJ databases">
        <title>Genomic Encyclopedia of Type Strains, Phase IV (KMG-V): Genome sequencing to study the core and pangenomes of soil and plant-associated prokaryotes.</title>
        <authorList>
            <person name="Whitman W."/>
        </authorList>
    </citation>
    <scope>NUCLEOTIDE SEQUENCE [LARGE SCALE GENOMIC DNA]</scope>
    <source>
        <strain evidence="19 20">SAS40</strain>
    </source>
</reference>
<dbReference type="PANTHER" id="PTHR43651:SF11">
    <property type="entry name" value="MALTO-OLIGOSYLTREHALOSE TREHALOHYDROLASE"/>
    <property type="match status" value="1"/>
</dbReference>
<feature type="active site" description="Nucleophile" evidence="15">
    <location>
        <position position="250"/>
    </location>
</feature>
<keyword evidence="7 14" id="KW-0378">Hydrolase</keyword>
<dbReference type="EC" id="3.2.1.141" evidence="4 13"/>
<dbReference type="GO" id="GO:0005992">
    <property type="term" value="P:trehalose biosynthetic process"/>
    <property type="evidence" value="ECO:0007669"/>
    <property type="project" value="UniProtKB-UniRule"/>
</dbReference>
<accession>A0A7Y9IU91</accession>
<dbReference type="InterPro" id="IPR017853">
    <property type="entry name" value="GH"/>
</dbReference>
<dbReference type="UniPathway" id="UPA00299"/>
<dbReference type="CDD" id="cd11325">
    <property type="entry name" value="AmyAc_GTHase"/>
    <property type="match status" value="1"/>
</dbReference>
<feature type="active site" description="Proton donor" evidence="15">
    <location>
        <position position="283"/>
    </location>
</feature>
<proteinExistence type="inferred from homology"/>
<evidence type="ECO:0000256" key="12">
    <source>
        <dbReference type="ARBA" id="ARBA00034013"/>
    </source>
</evidence>
<dbReference type="RefSeq" id="WP_306455884.1">
    <property type="nucleotide sequence ID" value="NZ_JACBYR010000001.1"/>
</dbReference>
<dbReference type="PIRSF" id="PIRSF006337">
    <property type="entry name" value="Trehalose_TreZ"/>
    <property type="match status" value="1"/>
</dbReference>
<dbReference type="PANTHER" id="PTHR43651">
    <property type="entry name" value="1,4-ALPHA-GLUCAN-BRANCHING ENZYME"/>
    <property type="match status" value="1"/>
</dbReference>
<gene>
    <name evidence="19" type="ORF">FHW18_002438</name>
</gene>